<evidence type="ECO:0000313" key="2">
    <source>
        <dbReference type="EMBL" id="CAG8486111.1"/>
    </source>
</evidence>
<sequence>MPQSPTNSSLIETSAIMPNISSSSPTRSFITNKPDNDFSNTANVTSFISISTIIIASRTLSSSGSYSHTPNPTSASYSSTQLPSSTHDSPFSHSNTEAQSTQIPTMSISQTTTSITSSYVTASKTAYSNYKIRINLTGPREIITPNANLFSQGEKHIDGFLINWRGVLINLNLLYIIF</sequence>
<feature type="region of interest" description="Disordered" evidence="1">
    <location>
        <begin position="1"/>
        <end position="28"/>
    </location>
</feature>
<accession>A0A9N8WDK9</accession>
<dbReference type="AlphaFoldDB" id="A0A9N8WDK9"/>
<protein>
    <submittedName>
        <fullName evidence="2">659_t:CDS:1</fullName>
    </submittedName>
</protein>
<feature type="compositionally biased region" description="Polar residues" evidence="1">
    <location>
        <begin position="19"/>
        <end position="28"/>
    </location>
</feature>
<reference evidence="2" key="1">
    <citation type="submission" date="2021-06" db="EMBL/GenBank/DDBJ databases">
        <authorList>
            <person name="Kallberg Y."/>
            <person name="Tangrot J."/>
            <person name="Rosling A."/>
        </authorList>
    </citation>
    <scope>NUCLEOTIDE SEQUENCE</scope>
    <source>
        <strain evidence="2">MT106</strain>
    </source>
</reference>
<name>A0A9N8WDK9_9GLOM</name>
<dbReference type="Proteomes" id="UP000789831">
    <property type="component" value="Unassembled WGS sequence"/>
</dbReference>
<evidence type="ECO:0000256" key="1">
    <source>
        <dbReference type="SAM" id="MobiDB-lite"/>
    </source>
</evidence>
<gene>
    <name evidence="2" type="ORF">AGERDE_LOCUS3492</name>
</gene>
<feature type="region of interest" description="Disordered" evidence="1">
    <location>
        <begin position="61"/>
        <end position="102"/>
    </location>
</feature>
<organism evidence="2 3">
    <name type="scientific">Ambispora gerdemannii</name>
    <dbReference type="NCBI Taxonomy" id="144530"/>
    <lineage>
        <taxon>Eukaryota</taxon>
        <taxon>Fungi</taxon>
        <taxon>Fungi incertae sedis</taxon>
        <taxon>Mucoromycota</taxon>
        <taxon>Glomeromycotina</taxon>
        <taxon>Glomeromycetes</taxon>
        <taxon>Archaeosporales</taxon>
        <taxon>Ambisporaceae</taxon>
        <taxon>Ambispora</taxon>
    </lineage>
</organism>
<feature type="compositionally biased region" description="Polar residues" evidence="1">
    <location>
        <begin position="64"/>
        <end position="98"/>
    </location>
</feature>
<proteinExistence type="predicted"/>
<feature type="compositionally biased region" description="Polar residues" evidence="1">
    <location>
        <begin position="1"/>
        <end position="12"/>
    </location>
</feature>
<dbReference type="EMBL" id="CAJVPL010000347">
    <property type="protein sequence ID" value="CAG8486111.1"/>
    <property type="molecule type" value="Genomic_DNA"/>
</dbReference>
<keyword evidence="3" id="KW-1185">Reference proteome</keyword>
<comment type="caution">
    <text evidence="2">The sequence shown here is derived from an EMBL/GenBank/DDBJ whole genome shotgun (WGS) entry which is preliminary data.</text>
</comment>
<evidence type="ECO:0000313" key="3">
    <source>
        <dbReference type="Proteomes" id="UP000789831"/>
    </source>
</evidence>